<dbReference type="PROSITE" id="PS01125">
    <property type="entry name" value="ROK"/>
    <property type="match status" value="1"/>
</dbReference>
<name>A0ABQ1L6H1_9PROT</name>
<comment type="caution">
    <text evidence="2">The sequence shown here is derived from an EMBL/GenBank/DDBJ whole genome shotgun (WGS) entry which is preliminary data.</text>
</comment>
<dbReference type="GO" id="GO:0016301">
    <property type="term" value="F:kinase activity"/>
    <property type="evidence" value="ECO:0007669"/>
    <property type="project" value="UniProtKB-KW"/>
</dbReference>
<comment type="similarity">
    <text evidence="1">Belongs to the ROK (NagC/XylR) family.</text>
</comment>
<protein>
    <submittedName>
        <fullName evidence="2">N-acetylglucosamine kinase</fullName>
    </submittedName>
</protein>
<dbReference type="InterPro" id="IPR000600">
    <property type="entry name" value="ROK"/>
</dbReference>
<keyword evidence="3" id="KW-1185">Reference proteome</keyword>
<evidence type="ECO:0000313" key="2">
    <source>
        <dbReference type="EMBL" id="GGC20419.1"/>
    </source>
</evidence>
<organism evidence="2 3">
    <name type="scientific">Asaia siamensis</name>
    <dbReference type="NCBI Taxonomy" id="110479"/>
    <lineage>
        <taxon>Bacteria</taxon>
        <taxon>Pseudomonadati</taxon>
        <taxon>Pseudomonadota</taxon>
        <taxon>Alphaproteobacteria</taxon>
        <taxon>Acetobacterales</taxon>
        <taxon>Acetobacteraceae</taxon>
        <taxon>Asaia</taxon>
    </lineage>
</organism>
<dbReference type="Gene3D" id="3.30.420.40">
    <property type="match status" value="2"/>
</dbReference>
<dbReference type="InterPro" id="IPR049874">
    <property type="entry name" value="ROK_cs"/>
</dbReference>
<dbReference type="EMBL" id="BMCH01000001">
    <property type="protein sequence ID" value="GGC20419.1"/>
    <property type="molecule type" value="Genomic_DNA"/>
</dbReference>
<keyword evidence="2" id="KW-0418">Kinase</keyword>
<dbReference type="InterPro" id="IPR043129">
    <property type="entry name" value="ATPase_NBD"/>
</dbReference>
<reference evidence="3" key="1">
    <citation type="journal article" date="2019" name="Int. J. Syst. Evol. Microbiol.">
        <title>The Global Catalogue of Microorganisms (GCM) 10K type strain sequencing project: providing services to taxonomists for standard genome sequencing and annotation.</title>
        <authorList>
            <consortium name="The Broad Institute Genomics Platform"/>
            <consortium name="The Broad Institute Genome Sequencing Center for Infectious Disease"/>
            <person name="Wu L."/>
            <person name="Ma J."/>
        </authorList>
    </citation>
    <scope>NUCLEOTIDE SEQUENCE [LARGE SCALE GENOMIC DNA]</scope>
    <source>
        <strain evidence="3">CCM 7132</strain>
    </source>
</reference>
<sequence length="302" mass="31811">MAKLMNTRAPTLLCADIGGSHMRIARVTPDLNLVERRQIATPGHDLTLFVDAFSQMVHQSPVGIEAIHLSLAGLQDPETAECNAANIPCISGIALAPLLSQKLGMTVRIANDADCFALAEARAGAGMGHDNVFGIILGTGVGGGLVQNGRLIVGRQGLTGEWGHGPLLRRGDRDYPYLACGCGQSGCLDTIGGARGLEKFHFWRCEEVRSSREIMTGWLSGEPSCQRTMEGYIDLLSDALAIMINVTGASCVPAGGGLSTVDDLIEALDRAVRKKCLCKTATPIIVKAKLGNDAGLIGASYL</sequence>
<gene>
    <name evidence="2" type="ORF">GCM10007207_02100</name>
</gene>
<accession>A0ABQ1L6H1</accession>
<dbReference type="RefSeq" id="WP_188424735.1">
    <property type="nucleotide sequence ID" value="NZ_BMCH01000001.1"/>
</dbReference>
<dbReference type="SUPFAM" id="SSF53067">
    <property type="entry name" value="Actin-like ATPase domain"/>
    <property type="match status" value="1"/>
</dbReference>
<dbReference type="Proteomes" id="UP000637769">
    <property type="component" value="Unassembled WGS sequence"/>
</dbReference>
<dbReference type="PANTHER" id="PTHR18964">
    <property type="entry name" value="ROK (REPRESSOR, ORF, KINASE) FAMILY"/>
    <property type="match status" value="1"/>
</dbReference>
<evidence type="ECO:0000256" key="1">
    <source>
        <dbReference type="ARBA" id="ARBA00006479"/>
    </source>
</evidence>
<dbReference type="PANTHER" id="PTHR18964:SF149">
    <property type="entry name" value="BIFUNCTIONAL UDP-N-ACETYLGLUCOSAMINE 2-EPIMERASE_N-ACETYLMANNOSAMINE KINASE"/>
    <property type="match status" value="1"/>
</dbReference>
<evidence type="ECO:0000313" key="3">
    <source>
        <dbReference type="Proteomes" id="UP000637769"/>
    </source>
</evidence>
<dbReference type="Pfam" id="PF00480">
    <property type="entry name" value="ROK"/>
    <property type="match status" value="1"/>
</dbReference>
<proteinExistence type="inferred from homology"/>
<keyword evidence="2" id="KW-0808">Transferase</keyword>